<dbReference type="Pfam" id="PF03600">
    <property type="entry name" value="CitMHS"/>
    <property type="match status" value="1"/>
</dbReference>
<gene>
    <name evidence="13" type="primary">nhaD</name>
    <name evidence="13" type="ORF">KO508_01155</name>
</gene>
<keyword evidence="5 11" id="KW-1133">Transmembrane helix</keyword>
<keyword evidence="4 11" id="KW-0812">Transmembrane</keyword>
<dbReference type="PANTHER" id="PTHR43269:SF2">
    <property type="entry name" value="SODIUM_PROTON ANTIPORTER 1-RELATED"/>
    <property type="match status" value="1"/>
</dbReference>
<evidence type="ECO:0000256" key="10">
    <source>
        <dbReference type="ARBA" id="ARBA00025753"/>
    </source>
</evidence>
<evidence type="ECO:0000256" key="7">
    <source>
        <dbReference type="ARBA" id="ARBA00023065"/>
    </source>
</evidence>
<feature type="transmembrane region" description="Helical" evidence="11">
    <location>
        <begin position="242"/>
        <end position="264"/>
    </location>
</feature>
<comment type="similarity">
    <text evidence="10">Belongs to the NhaD Na(+)/H(+) (TC 2.A.62) antiporter family.</text>
</comment>
<feature type="transmembrane region" description="Helical" evidence="11">
    <location>
        <begin position="29"/>
        <end position="48"/>
    </location>
</feature>
<organism evidence="13 14">
    <name type="scientific">Marinobacter salexigens</name>
    <dbReference type="NCBI Taxonomy" id="1925763"/>
    <lineage>
        <taxon>Bacteria</taxon>
        <taxon>Pseudomonadati</taxon>
        <taxon>Pseudomonadota</taxon>
        <taxon>Gammaproteobacteria</taxon>
        <taxon>Pseudomonadales</taxon>
        <taxon>Marinobacteraceae</taxon>
        <taxon>Marinobacter</taxon>
    </lineage>
</organism>
<dbReference type="RefSeq" id="WP_216006521.1">
    <property type="nucleotide sequence ID" value="NZ_JAHKPV010000001.1"/>
</dbReference>
<comment type="caution">
    <text evidence="13">The sequence shown here is derived from an EMBL/GenBank/DDBJ whole genome shotgun (WGS) entry which is preliminary data.</text>
</comment>
<keyword evidence="7" id="KW-0406">Ion transport</keyword>
<evidence type="ECO:0000256" key="1">
    <source>
        <dbReference type="ARBA" id="ARBA00004141"/>
    </source>
</evidence>
<keyword evidence="6" id="KW-0915">Sodium</keyword>
<feature type="transmembrane region" description="Helical" evidence="11">
    <location>
        <begin position="159"/>
        <end position="179"/>
    </location>
</feature>
<dbReference type="EMBL" id="JAHKPV010000001">
    <property type="protein sequence ID" value="MBU2872600.1"/>
    <property type="molecule type" value="Genomic_DNA"/>
</dbReference>
<keyword evidence="14" id="KW-1185">Reference proteome</keyword>
<feature type="transmembrane region" description="Helical" evidence="11">
    <location>
        <begin position="89"/>
        <end position="106"/>
    </location>
</feature>
<proteinExistence type="inferred from homology"/>
<evidence type="ECO:0000313" key="13">
    <source>
        <dbReference type="EMBL" id="MBU2872600.1"/>
    </source>
</evidence>
<evidence type="ECO:0000256" key="5">
    <source>
        <dbReference type="ARBA" id="ARBA00022989"/>
    </source>
</evidence>
<feature type="domain" description="Citrate transporter-like" evidence="12">
    <location>
        <begin position="73"/>
        <end position="447"/>
    </location>
</feature>
<dbReference type="PANTHER" id="PTHR43269">
    <property type="entry name" value="SODIUM/PROTON ANTIPORTER 1-RELATED"/>
    <property type="match status" value="1"/>
</dbReference>
<keyword evidence="8 11" id="KW-0472">Membrane</keyword>
<sequence length="502" mass="54901">MTENHSSEKLPVRRCCTQATASRNLVAKMTLLIFAIFSFGFSAFASAAESGAQSLTHHPVGYIAVVIFAIAYAFVMLEEKLHLRKSKPVLLAAGLIWFLVAGAAAMNGDTESANAALKHNLLEYSELLLFLLVAMTYINAMEERQLFDALRGWLVSKGFSYLSLFWITGVLAFFISPIADNLTTALLMCAVLMKVGEDSPRFIGLGCINIVVAANAGGAFSPFGDITTLMVWQKGVVEFTEFFRLFVPSAVNFLVPAVIMSFAIPNEPPKDTSDPVIMKRGARRTVALFLLTITTAVLGHNFLHLPAVVGMMMGLAYLQFLSYYLQLSFKRGVARERVWAENHKNTRLLERLDKAVPFDIFNPMARTEWDTLLFFYGVVLCVGGLGYIGYLAEVSQVLYSDWNATGANIAVGVMSAIVDNIPVMFAVLSMEPDMSHGQWLLVTLTAGVGGSMLSIGSAAGVALMGQARGYYTLMSHLRWTPVIALGYAASIVTHMWLNANLF</sequence>
<keyword evidence="3" id="KW-0050">Antiport</keyword>
<feature type="transmembrane region" description="Helical" evidence="11">
    <location>
        <begin position="477"/>
        <end position="497"/>
    </location>
</feature>
<evidence type="ECO:0000256" key="4">
    <source>
        <dbReference type="ARBA" id="ARBA00022692"/>
    </source>
</evidence>
<feature type="transmembrane region" description="Helical" evidence="11">
    <location>
        <begin position="121"/>
        <end position="138"/>
    </location>
</feature>
<feature type="transmembrane region" description="Helical" evidence="11">
    <location>
        <begin position="309"/>
        <end position="327"/>
    </location>
</feature>
<dbReference type="InterPro" id="IPR045016">
    <property type="entry name" value="NhaD-like"/>
</dbReference>
<evidence type="ECO:0000256" key="8">
    <source>
        <dbReference type="ARBA" id="ARBA00023136"/>
    </source>
</evidence>
<feature type="transmembrane region" description="Helical" evidence="11">
    <location>
        <begin position="404"/>
        <end position="427"/>
    </location>
</feature>
<evidence type="ECO:0000256" key="2">
    <source>
        <dbReference type="ARBA" id="ARBA00022448"/>
    </source>
</evidence>
<dbReference type="Proteomes" id="UP000753376">
    <property type="component" value="Unassembled WGS sequence"/>
</dbReference>
<keyword evidence="9" id="KW-0739">Sodium transport</keyword>
<dbReference type="InterPro" id="IPR004680">
    <property type="entry name" value="Cit_transptr-like_dom"/>
</dbReference>
<evidence type="ECO:0000256" key="6">
    <source>
        <dbReference type="ARBA" id="ARBA00023053"/>
    </source>
</evidence>
<name>A0ABS6A516_9GAMM</name>
<evidence type="ECO:0000256" key="9">
    <source>
        <dbReference type="ARBA" id="ARBA00023201"/>
    </source>
</evidence>
<protein>
    <submittedName>
        <fullName evidence="13">Sodium:proton antiporter NhaD</fullName>
    </submittedName>
</protein>
<dbReference type="NCBIfam" id="NF038006">
    <property type="entry name" value="NhaD_1"/>
    <property type="match status" value="1"/>
</dbReference>
<keyword evidence="2" id="KW-0813">Transport</keyword>
<comment type="subcellular location">
    <subcellularLocation>
        <location evidence="1">Membrane</location>
        <topology evidence="1">Multi-pass membrane protein</topology>
    </subcellularLocation>
</comment>
<feature type="transmembrane region" description="Helical" evidence="11">
    <location>
        <begin position="60"/>
        <end position="77"/>
    </location>
</feature>
<accession>A0ABS6A516</accession>
<evidence type="ECO:0000256" key="11">
    <source>
        <dbReference type="SAM" id="Phobius"/>
    </source>
</evidence>
<feature type="transmembrane region" description="Helical" evidence="11">
    <location>
        <begin position="373"/>
        <end position="392"/>
    </location>
</feature>
<reference evidence="13 14" key="1">
    <citation type="submission" date="2021-05" db="EMBL/GenBank/DDBJ databases">
        <title>Draft genomes of bacteria isolated from model marine particles.</title>
        <authorList>
            <person name="Datta M.S."/>
            <person name="Schwartzman J.A."/>
            <person name="Enke T.N."/>
            <person name="Saavedra J."/>
            <person name="Cermak N."/>
            <person name="Cordero O.X."/>
        </authorList>
    </citation>
    <scope>NUCLEOTIDE SEQUENCE [LARGE SCALE GENOMIC DNA]</scope>
    <source>
        <strain evidence="13 14">D2M19</strain>
    </source>
</reference>
<evidence type="ECO:0000256" key="3">
    <source>
        <dbReference type="ARBA" id="ARBA00022449"/>
    </source>
</evidence>
<feature type="transmembrane region" description="Helical" evidence="11">
    <location>
        <begin position="439"/>
        <end position="465"/>
    </location>
</feature>
<evidence type="ECO:0000313" key="14">
    <source>
        <dbReference type="Proteomes" id="UP000753376"/>
    </source>
</evidence>
<evidence type="ECO:0000259" key="12">
    <source>
        <dbReference type="Pfam" id="PF03600"/>
    </source>
</evidence>